<evidence type="ECO:0000313" key="13">
    <source>
        <dbReference type="Proteomes" id="UP000231542"/>
    </source>
</evidence>
<dbReference type="Gene3D" id="3.90.1150.10">
    <property type="entry name" value="Aspartate Aminotransferase, domain 1"/>
    <property type="match status" value="1"/>
</dbReference>
<dbReference type="InterPro" id="IPR020578">
    <property type="entry name" value="Aminotrans_V_PyrdxlP_BS"/>
</dbReference>
<evidence type="ECO:0000256" key="7">
    <source>
        <dbReference type="ARBA" id="ARBA00023004"/>
    </source>
</evidence>
<dbReference type="PANTHER" id="PTHR11601">
    <property type="entry name" value="CYSTEINE DESULFURYLASE FAMILY MEMBER"/>
    <property type="match status" value="1"/>
</dbReference>
<dbReference type="EC" id="2.8.1.7" evidence="3"/>
<keyword evidence="7" id="KW-0408">Iron</keyword>
<reference evidence="12 13" key="1">
    <citation type="submission" date="2017-09" db="EMBL/GenBank/DDBJ databases">
        <title>Depth-based differentiation of microbial function through sediment-hosted aquifers and enrichment of novel symbionts in the deep terrestrial subsurface.</title>
        <authorList>
            <person name="Probst A.J."/>
            <person name="Ladd B."/>
            <person name="Jarett J.K."/>
            <person name="Geller-Mcgrath D.E."/>
            <person name="Sieber C.M."/>
            <person name="Emerson J.B."/>
            <person name="Anantharaman K."/>
            <person name="Thomas B.C."/>
            <person name="Malmstrom R."/>
            <person name="Stieglmeier M."/>
            <person name="Klingl A."/>
            <person name="Woyke T."/>
            <person name="Ryan C.M."/>
            <person name="Banfield J.F."/>
        </authorList>
    </citation>
    <scope>NUCLEOTIDE SEQUENCE [LARGE SCALE GENOMIC DNA]</scope>
    <source>
        <strain evidence="12">CG08_land_8_20_14_0_20_40_16</strain>
    </source>
</reference>
<dbReference type="SUPFAM" id="SSF53383">
    <property type="entry name" value="PLP-dependent transferases"/>
    <property type="match status" value="1"/>
</dbReference>
<comment type="caution">
    <text evidence="12">The sequence shown here is derived from an EMBL/GenBank/DDBJ whole genome shotgun (WGS) entry which is preliminary data.</text>
</comment>
<evidence type="ECO:0000256" key="10">
    <source>
        <dbReference type="RuleBase" id="RU004504"/>
    </source>
</evidence>
<dbReference type="GO" id="GO:0046872">
    <property type="term" value="F:metal ion binding"/>
    <property type="evidence" value="ECO:0007669"/>
    <property type="project" value="UniProtKB-KW"/>
</dbReference>
<dbReference type="EMBL" id="PEXU01000042">
    <property type="protein sequence ID" value="PIS42457.1"/>
    <property type="molecule type" value="Genomic_DNA"/>
</dbReference>
<comment type="catalytic activity">
    <reaction evidence="9">
        <text>(sulfur carrier)-H + L-cysteine = (sulfur carrier)-SH + L-alanine</text>
        <dbReference type="Rhea" id="RHEA:43892"/>
        <dbReference type="Rhea" id="RHEA-COMP:14737"/>
        <dbReference type="Rhea" id="RHEA-COMP:14739"/>
        <dbReference type="ChEBI" id="CHEBI:29917"/>
        <dbReference type="ChEBI" id="CHEBI:35235"/>
        <dbReference type="ChEBI" id="CHEBI:57972"/>
        <dbReference type="ChEBI" id="CHEBI:64428"/>
        <dbReference type="EC" id="2.8.1.7"/>
    </reaction>
</comment>
<keyword evidence="6" id="KW-0663">Pyridoxal phosphate</keyword>
<dbReference type="Gene3D" id="1.10.260.50">
    <property type="match status" value="1"/>
</dbReference>
<accession>A0A2H0YVD8</accession>
<evidence type="ECO:0000256" key="6">
    <source>
        <dbReference type="ARBA" id="ARBA00022898"/>
    </source>
</evidence>
<dbReference type="GO" id="GO:0051536">
    <property type="term" value="F:iron-sulfur cluster binding"/>
    <property type="evidence" value="ECO:0007669"/>
    <property type="project" value="UniProtKB-KW"/>
</dbReference>
<keyword evidence="8" id="KW-0411">Iron-sulfur</keyword>
<evidence type="ECO:0000256" key="4">
    <source>
        <dbReference type="ARBA" id="ARBA00022679"/>
    </source>
</evidence>
<name>A0A2H0YVD8_9BACT</name>
<evidence type="ECO:0000256" key="9">
    <source>
        <dbReference type="ARBA" id="ARBA00050776"/>
    </source>
</evidence>
<comment type="similarity">
    <text evidence="2">Belongs to the class-V pyridoxal-phosphate-dependent aminotransferase family. NifS/IscS subfamily.</text>
</comment>
<comment type="cofactor">
    <cofactor evidence="1 10">
        <name>pyridoxal 5'-phosphate</name>
        <dbReference type="ChEBI" id="CHEBI:597326"/>
    </cofactor>
</comment>
<dbReference type="Pfam" id="PF00266">
    <property type="entry name" value="Aminotran_5"/>
    <property type="match status" value="1"/>
</dbReference>
<gene>
    <name evidence="12" type="ORF">COT24_03375</name>
</gene>
<evidence type="ECO:0000256" key="2">
    <source>
        <dbReference type="ARBA" id="ARBA00006490"/>
    </source>
</evidence>
<dbReference type="InterPro" id="IPR000192">
    <property type="entry name" value="Aminotrans_V_dom"/>
</dbReference>
<dbReference type="Gene3D" id="3.40.640.10">
    <property type="entry name" value="Type I PLP-dependent aspartate aminotransferase-like (Major domain)"/>
    <property type="match status" value="1"/>
</dbReference>
<proteinExistence type="inferred from homology"/>
<dbReference type="InterPro" id="IPR015424">
    <property type="entry name" value="PyrdxlP-dep_Trfase"/>
</dbReference>
<dbReference type="PANTHER" id="PTHR11601:SF34">
    <property type="entry name" value="CYSTEINE DESULFURASE"/>
    <property type="match status" value="1"/>
</dbReference>
<evidence type="ECO:0000313" key="12">
    <source>
        <dbReference type="EMBL" id="PIS42457.1"/>
    </source>
</evidence>
<dbReference type="Proteomes" id="UP000231542">
    <property type="component" value="Unassembled WGS sequence"/>
</dbReference>
<dbReference type="AlphaFoldDB" id="A0A2H0YVD8"/>
<keyword evidence="4" id="KW-0808">Transferase</keyword>
<dbReference type="GO" id="GO:0031071">
    <property type="term" value="F:cysteine desulfurase activity"/>
    <property type="evidence" value="ECO:0007669"/>
    <property type="project" value="UniProtKB-EC"/>
</dbReference>
<organism evidence="12 13">
    <name type="scientific">Candidatus Kerfeldbacteria bacterium CG08_land_8_20_14_0_20_40_16</name>
    <dbReference type="NCBI Taxonomy" id="2014244"/>
    <lineage>
        <taxon>Bacteria</taxon>
        <taxon>Candidatus Kerfeldiibacteriota</taxon>
    </lineage>
</organism>
<feature type="domain" description="Aminotransferase class V" evidence="11">
    <location>
        <begin position="5"/>
        <end position="376"/>
    </location>
</feature>
<dbReference type="InterPro" id="IPR015421">
    <property type="entry name" value="PyrdxlP-dep_Trfase_major"/>
</dbReference>
<keyword evidence="5" id="KW-0479">Metal-binding</keyword>
<evidence type="ECO:0000256" key="1">
    <source>
        <dbReference type="ARBA" id="ARBA00001933"/>
    </source>
</evidence>
<dbReference type="PROSITE" id="PS00595">
    <property type="entry name" value="AA_TRANSFER_CLASS_5"/>
    <property type="match status" value="1"/>
</dbReference>
<evidence type="ECO:0000256" key="3">
    <source>
        <dbReference type="ARBA" id="ARBA00012239"/>
    </source>
</evidence>
<sequence length="392" mass="42843">MGKIIYLDHAATTYLDPKVKKAMEPYERECYGNPNSVHSAGRKMLLAVDQARKNVADFLNCTTREIVFTSGATESNNFALRGVIKAYQANGVKNPEIITTPIEHPSIFKTCQDLKKDGVGIKYLPIDQEGIINLKSLFKLVSSATVLVTVMYVNNEIGTIEPIREIGKIIKKINETRKLPIIFHTDGVQAAQYLTCDVDYLHVDLLSLSGHKVHGPQGIGALYVRKNTPLKAIQTGGDQEYGLRAGTLNVAGIVGFSKALEIASRSKSENANKISRARDWMIKKLIAEIPNIRIIGPQGNKRIPSNIYFRARGILGSDVVFMMDNNAKIAISTGSACSAGAAEPSLVLLALGLDAQKAKEGVRVTLDKNNTPLELKVFINSLKKIIKEIGSQ</sequence>
<dbReference type="InterPro" id="IPR016454">
    <property type="entry name" value="Cysteine_dSase"/>
</dbReference>
<evidence type="ECO:0000256" key="8">
    <source>
        <dbReference type="ARBA" id="ARBA00023014"/>
    </source>
</evidence>
<protein>
    <recommendedName>
        <fullName evidence="3">cysteine desulfurase</fullName>
        <ecNumber evidence="3">2.8.1.7</ecNumber>
    </recommendedName>
</protein>
<evidence type="ECO:0000256" key="5">
    <source>
        <dbReference type="ARBA" id="ARBA00022723"/>
    </source>
</evidence>
<dbReference type="InterPro" id="IPR015422">
    <property type="entry name" value="PyrdxlP-dep_Trfase_small"/>
</dbReference>
<evidence type="ECO:0000259" key="11">
    <source>
        <dbReference type="Pfam" id="PF00266"/>
    </source>
</evidence>
<dbReference type="PIRSF" id="PIRSF005572">
    <property type="entry name" value="NifS"/>
    <property type="match status" value="1"/>
</dbReference>